<dbReference type="InterPro" id="IPR013328">
    <property type="entry name" value="6PGD_dom2"/>
</dbReference>
<dbReference type="FunFam" id="1.10.1040.10:FF:000006">
    <property type="entry name" value="3-hydroxyisobutyrate dehydrogenase"/>
    <property type="match status" value="1"/>
</dbReference>
<dbReference type="InterPro" id="IPR006115">
    <property type="entry name" value="6PGDH_NADP-bd"/>
</dbReference>
<dbReference type="GO" id="GO:0051287">
    <property type="term" value="F:NAD binding"/>
    <property type="evidence" value="ECO:0007669"/>
    <property type="project" value="InterPro"/>
</dbReference>
<dbReference type="PANTHER" id="PTHR22981">
    <property type="entry name" value="3-HYDROXYISOBUTYRATE DEHYDROGENASE-RELATED"/>
    <property type="match status" value="1"/>
</dbReference>
<dbReference type="PANTHER" id="PTHR22981:SF7">
    <property type="entry name" value="3-HYDROXYISOBUTYRATE DEHYDROGENASE, MITOCHONDRIAL"/>
    <property type="match status" value="1"/>
</dbReference>
<dbReference type="SUPFAM" id="SSF51735">
    <property type="entry name" value="NAD(P)-binding Rossmann-fold domains"/>
    <property type="match status" value="1"/>
</dbReference>
<keyword evidence="6" id="KW-0520">NAD</keyword>
<evidence type="ECO:0000259" key="10">
    <source>
        <dbReference type="Pfam" id="PF14833"/>
    </source>
</evidence>
<protein>
    <recommendedName>
        <fullName evidence="3">3-hydroxyisobutyrate dehydrogenase</fullName>
        <ecNumber evidence="3">1.1.1.31</ecNumber>
    </recommendedName>
</protein>
<comment type="similarity">
    <text evidence="2">Belongs to the HIBADH-related family. 3-hydroxyisobutyrate dehydrogenase subfamily.</text>
</comment>
<dbReference type="GO" id="GO:0006574">
    <property type="term" value="P:L-valine catabolic process"/>
    <property type="evidence" value="ECO:0007669"/>
    <property type="project" value="TreeGrafter"/>
</dbReference>
<comment type="catalytic activity">
    <reaction evidence="7">
        <text>3-hydroxy-2-methylpropanoate + NAD(+) = 2-methyl-3-oxopropanoate + NADH + H(+)</text>
        <dbReference type="Rhea" id="RHEA:17681"/>
        <dbReference type="ChEBI" id="CHEBI:11805"/>
        <dbReference type="ChEBI" id="CHEBI:15378"/>
        <dbReference type="ChEBI" id="CHEBI:57540"/>
        <dbReference type="ChEBI" id="CHEBI:57700"/>
        <dbReference type="ChEBI" id="CHEBI:57945"/>
        <dbReference type="EC" id="1.1.1.31"/>
    </reaction>
</comment>
<comment type="pathway">
    <text evidence="1">Amino-acid degradation; L-valine degradation.</text>
</comment>
<dbReference type="PIRSF" id="PIRSF000103">
    <property type="entry name" value="HIBADH"/>
    <property type="match status" value="1"/>
</dbReference>
<dbReference type="AlphaFoldDB" id="A0AAV9J0T4"/>
<name>A0AAV9J0T4_CYACA</name>
<feature type="active site" evidence="8">
    <location>
        <position position="179"/>
    </location>
</feature>
<proteinExistence type="inferred from homology"/>
<dbReference type="InterPro" id="IPR029154">
    <property type="entry name" value="HIBADH-like_NADP-bd"/>
</dbReference>
<dbReference type="Gene3D" id="1.10.1040.10">
    <property type="entry name" value="N-(1-d-carboxylethyl)-l-norvaline Dehydrogenase, domain 2"/>
    <property type="match status" value="1"/>
</dbReference>
<accession>A0AAV9J0T4</accession>
<evidence type="ECO:0000256" key="4">
    <source>
        <dbReference type="ARBA" id="ARBA00022456"/>
    </source>
</evidence>
<dbReference type="InterPro" id="IPR036291">
    <property type="entry name" value="NAD(P)-bd_dom_sf"/>
</dbReference>
<gene>
    <name evidence="11" type="ORF">CDCA_CDCA16G4222</name>
</gene>
<dbReference type="InterPro" id="IPR015815">
    <property type="entry name" value="HIBADH-related"/>
</dbReference>
<sequence length="316" mass="33160">MPPFVGLIGVGAMGSRMAANLARRGHQLLLYDVVERRYQHLLGERVQGAASLGELAARASVVLTMLPSPSAVRAVYLQELVPALNTAASPRGASLCIDSSTVDPETARSIARAFQTLPRQVGFLDAPVSGGVVGAEQATLTFMVGGPSSALDQATPLLQCMGKSVLHCGEEPGSGAIAKICNNMALGIQMLSICEALSLGRRLGMPPDKLSAVLNVSSARCWSSDTYNPAPGAVKGVPAENDYEDGFVCDLMRKDLGLALLAAGRAQTSVPMAERAAELFNRMSAMGYGAKDFSGAYRYLYAQGHAVPGVECDDRE</sequence>
<evidence type="ECO:0000256" key="3">
    <source>
        <dbReference type="ARBA" id="ARBA00012991"/>
    </source>
</evidence>
<dbReference type="EMBL" id="JANCYW010000016">
    <property type="protein sequence ID" value="KAK4538197.1"/>
    <property type="molecule type" value="Genomic_DNA"/>
</dbReference>
<feature type="domain" description="3-hydroxyisobutyrate dehydrogenase-like NAD-binding" evidence="10">
    <location>
        <begin position="173"/>
        <end position="300"/>
    </location>
</feature>
<dbReference type="Proteomes" id="UP001301350">
    <property type="component" value="Unassembled WGS sequence"/>
</dbReference>
<feature type="domain" description="6-phosphogluconate dehydrogenase NADP-binding" evidence="9">
    <location>
        <begin position="5"/>
        <end position="169"/>
    </location>
</feature>
<dbReference type="GO" id="GO:0050661">
    <property type="term" value="F:NADP binding"/>
    <property type="evidence" value="ECO:0007669"/>
    <property type="project" value="InterPro"/>
</dbReference>
<dbReference type="Gene3D" id="3.40.50.720">
    <property type="entry name" value="NAD(P)-binding Rossmann-like Domain"/>
    <property type="match status" value="1"/>
</dbReference>
<dbReference type="SUPFAM" id="SSF48179">
    <property type="entry name" value="6-phosphogluconate dehydrogenase C-terminal domain-like"/>
    <property type="match status" value="1"/>
</dbReference>
<evidence type="ECO:0000313" key="11">
    <source>
        <dbReference type="EMBL" id="KAK4538197.1"/>
    </source>
</evidence>
<dbReference type="GO" id="GO:0008442">
    <property type="term" value="F:3-hydroxyisobutyrate dehydrogenase activity"/>
    <property type="evidence" value="ECO:0007669"/>
    <property type="project" value="UniProtKB-EC"/>
</dbReference>
<evidence type="ECO:0000256" key="1">
    <source>
        <dbReference type="ARBA" id="ARBA00005109"/>
    </source>
</evidence>
<keyword evidence="12" id="KW-1185">Reference proteome</keyword>
<evidence type="ECO:0000256" key="5">
    <source>
        <dbReference type="ARBA" id="ARBA00023002"/>
    </source>
</evidence>
<evidence type="ECO:0000256" key="6">
    <source>
        <dbReference type="ARBA" id="ARBA00023027"/>
    </source>
</evidence>
<dbReference type="InterPro" id="IPR011548">
    <property type="entry name" value="HIBADH"/>
</dbReference>
<comment type="caution">
    <text evidence="11">The sequence shown here is derived from an EMBL/GenBank/DDBJ whole genome shotgun (WGS) entry which is preliminary data.</text>
</comment>
<dbReference type="NCBIfam" id="TIGR01692">
    <property type="entry name" value="HIBADH"/>
    <property type="match status" value="1"/>
</dbReference>
<evidence type="ECO:0000256" key="2">
    <source>
        <dbReference type="ARBA" id="ARBA00006013"/>
    </source>
</evidence>
<dbReference type="InterPro" id="IPR008927">
    <property type="entry name" value="6-PGluconate_DH-like_C_sf"/>
</dbReference>
<evidence type="ECO:0000259" key="9">
    <source>
        <dbReference type="Pfam" id="PF03446"/>
    </source>
</evidence>
<evidence type="ECO:0000313" key="12">
    <source>
        <dbReference type="Proteomes" id="UP001301350"/>
    </source>
</evidence>
<dbReference type="EC" id="1.1.1.31" evidence="3"/>
<keyword evidence="4" id="KW-0101">Branched-chain amino acid catabolism</keyword>
<reference evidence="11 12" key="1">
    <citation type="submission" date="2022-07" db="EMBL/GenBank/DDBJ databases">
        <title>Genome-wide signatures of adaptation to extreme environments.</title>
        <authorList>
            <person name="Cho C.H."/>
            <person name="Yoon H.S."/>
        </authorList>
    </citation>
    <scope>NUCLEOTIDE SEQUENCE [LARGE SCALE GENOMIC DNA]</scope>
    <source>
        <strain evidence="11 12">DBV 063 E5</strain>
    </source>
</reference>
<dbReference type="Pfam" id="PF03446">
    <property type="entry name" value="NAD_binding_2"/>
    <property type="match status" value="1"/>
</dbReference>
<organism evidence="11 12">
    <name type="scientific">Cyanidium caldarium</name>
    <name type="common">Red alga</name>
    <dbReference type="NCBI Taxonomy" id="2771"/>
    <lineage>
        <taxon>Eukaryota</taxon>
        <taxon>Rhodophyta</taxon>
        <taxon>Bangiophyceae</taxon>
        <taxon>Cyanidiales</taxon>
        <taxon>Cyanidiaceae</taxon>
        <taxon>Cyanidium</taxon>
    </lineage>
</organism>
<dbReference type="Pfam" id="PF14833">
    <property type="entry name" value="NAD_binding_11"/>
    <property type="match status" value="1"/>
</dbReference>
<evidence type="ECO:0000256" key="8">
    <source>
        <dbReference type="PIRSR" id="PIRSR000103-1"/>
    </source>
</evidence>
<keyword evidence="5" id="KW-0560">Oxidoreductase</keyword>
<evidence type="ECO:0000256" key="7">
    <source>
        <dbReference type="ARBA" id="ARBA00049197"/>
    </source>
</evidence>